<accession>A0A2W5SZL5</accession>
<dbReference type="Gene3D" id="3.40.30.80">
    <property type="match status" value="1"/>
</dbReference>
<comment type="caution">
    <text evidence="4">The sequence shown here is derived from an EMBL/GenBank/DDBJ whole genome shotgun (WGS) entry which is preliminary data.</text>
</comment>
<name>A0A2W5SZL5_ACIJO</name>
<evidence type="ECO:0000313" key="5">
    <source>
        <dbReference type="Proteomes" id="UP000249282"/>
    </source>
</evidence>
<dbReference type="InterPro" id="IPR036249">
    <property type="entry name" value="Thioredoxin-like_sf"/>
</dbReference>
<dbReference type="InterPro" id="IPR036188">
    <property type="entry name" value="FAD/NAD-bd_sf"/>
</dbReference>
<reference evidence="4 5" key="1">
    <citation type="submission" date="2017-11" db="EMBL/GenBank/DDBJ databases">
        <title>Infants hospitalized years apart are colonized by the same room-sourced microbial strains.</title>
        <authorList>
            <person name="Brooks B."/>
            <person name="Olm M.R."/>
            <person name="Firek B.A."/>
            <person name="Baker R."/>
            <person name="Thomas B.C."/>
            <person name="Morowitz M.J."/>
            <person name="Banfield J.F."/>
        </authorList>
    </citation>
    <scope>NUCLEOTIDE SEQUENCE [LARGE SCALE GENOMIC DNA]</scope>
    <source>
        <strain evidence="4">S2_003_000_R3_20</strain>
    </source>
</reference>
<dbReference type="InterPro" id="IPR044142">
    <property type="entry name" value="AhpF_NTD_N"/>
</dbReference>
<dbReference type="SUPFAM" id="SSF52833">
    <property type="entry name" value="Thioredoxin-like"/>
    <property type="match status" value="2"/>
</dbReference>
<evidence type="ECO:0000256" key="2">
    <source>
        <dbReference type="ARBA" id="ARBA00024806"/>
    </source>
</evidence>
<dbReference type="EMBL" id="QFQJ01000144">
    <property type="protein sequence ID" value="PZQ84683.1"/>
    <property type="molecule type" value="Genomic_DNA"/>
</dbReference>
<feature type="non-terminal residue" evidence="4">
    <location>
        <position position="270"/>
    </location>
</feature>
<dbReference type="AlphaFoldDB" id="A0A2W5SZL5"/>
<gene>
    <name evidence="4" type="ORF">DI542_17020</name>
</gene>
<protein>
    <recommendedName>
        <fullName evidence="1">Alkyl hydroperoxide reductase subunit F</fullName>
    </recommendedName>
</protein>
<dbReference type="PANTHER" id="PTHR37170:SF1">
    <property type="entry name" value="GLUTAREDOXIN-LIKE PROTEIN"/>
    <property type="match status" value="1"/>
</dbReference>
<dbReference type="PROSITE" id="PS51354">
    <property type="entry name" value="GLUTAREDOXIN_2"/>
    <property type="match status" value="1"/>
</dbReference>
<dbReference type="PRINTS" id="PR00469">
    <property type="entry name" value="PNDRDTASEII"/>
</dbReference>
<evidence type="ECO:0000313" key="4">
    <source>
        <dbReference type="EMBL" id="PZQ84683.1"/>
    </source>
</evidence>
<dbReference type="InterPro" id="IPR012336">
    <property type="entry name" value="Thioredoxin-like_fold"/>
</dbReference>
<dbReference type="Gene3D" id="3.50.50.60">
    <property type="entry name" value="FAD/NAD(P)-binding domain"/>
    <property type="match status" value="1"/>
</dbReference>
<comment type="function">
    <text evidence="2">Serves to protect the cell against DNA damage by alkyl hydroperoxides. It can use either NADH or NADPH as electron donor for direct reduction of redox dyes or of alkyl hydroperoxides when combined with the AhpC protein.</text>
</comment>
<dbReference type="Pfam" id="PF12831">
    <property type="entry name" value="FAD_oxidored"/>
    <property type="match status" value="1"/>
</dbReference>
<feature type="domain" description="Thioredoxin-like fold" evidence="3">
    <location>
        <begin position="119"/>
        <end position="194"/>
    </location>
</feature>
<dbReference type="InterPro" id="IPR044141">
    <property type="entry name" value="AhpF_NTD_C"/>
</dbReference>
<proteinExistence type="predicted"/>
<dbReference type="CDD" id="cd03026">
    <property type="entry name" value="AhpF_NTD_C"/>
    <property type="match status" value="1"/>
</dbReference>
<dbReference type="Proteomes" id="UP000249282">
    <property type="component" value="Unassembled WGS sequence"/>
</dbReference>
<organism evidence="4 5">
    <name type="scientific">Acinetobacter johnsonii</name>
    <dbReference type="NCBI Taxonomy" id="40214"/>
    <lineage>
        <taxon>Bacteria</taxon>
        <taxon>Pseudomonadati</taxon>
        <taxon>Pseudomonadota</taxon>
        <taxon>Gammaproteobacteria</taxon>
        <taxon>Moraxellales</taxon>
        <taxon>Moraxellaceae</taxon>
        <taxon>Acinetobacter</taxon>
    </lineage>
</organism>
<sequence>MLDQNTSAQLKTLLERLEGPIELVATLNGSEKSDKIKELVEEVAALSPLVTARFDGQNSRAPSFGVAKAGEQPRVFFAGLPMGHEFTSLILALLQTSGYAPKVSDEVLASIKALGIQSNFDVFVSLSCHNCPDVVQALNLIAIYNPGTTATMIDGAFFQDEVEERKIMAVPMVFQDNNHIGQGRMTLEEIIAKLDTNSAAKEAEKLNAKDAFDVLVIGGGPAGNTSAIYAARKGIKTGIVAERMGGQVMDTMDIENYTSIQKTQGPKFAA</sequence>
<dbReference type="SUPFAM" id="SSF51905">
    <property type="entry name" value="FAD/NAD(P)-binding domain"/>
    <property type="match status" value="1"/>
</dbReference>
<dbReference type="PANTHER" id="PTHR37170">
    <property type="entry name" value="GLUTAREDOXIN-RELATED"/>
    <property type="match status" value="1"/>
</dbReference>
<dbReference type="Pfam" id="PF13192">
    <property type="entry name" value="Thioredoxin_3"/>
    <property type="match status" value="1"/>
</dbReference>
<evidence type="ECO:0000259" key="3">
    <source>
        <dbReference type="Pfam" id="PF13192"/>
    </source>
</evidence>
<evidence type="ECO:0000256" key="1">
    <source>
        <dbReference type="ARBA" id="ARBA00020059"/>
    </source>
</evidence>
<dbReference type="CDD" id="cd02974">
    <property type="entry name" value="AhpF_NTD_N"/>
    <property type="match status" value="1"/>
</dbReference>